<proteinExistence type="inferred from homology"/>
<evidence type="ECO:0000256" key="2">
    <source>
        <dbReference type="ARBA" id="ARBA00023002"/>
    </source>
</evidence>
<dbReference type="PRINTS" id="PR00081">
    <property type="entry name" value="GDHRDH"/>
</dbReference>
<dbReference type="CDD" id="cd05233">
    <property type="entry name" value="SDR_c"/>
    <property type="match status" value="1"/>
</dbReference>
<dbReference type="PANTHER" id="PTHR43669:SF3">
    <property type="entry name" value="ALCOHOL DEHYDROGENASE, PUTATIVE (AFU_ORTHOLOGUE AFUA_3G03445)-RELATED"/>
    <property type="match status" value="1"/>
</dbReference>
<accession>A0A8J3VQ49</accession>
<evidence type="ECO:0000313" key="3">
    <source>
        <dbReference type="EMBL" id="GIH14770.1"/>
    </source>
</evidence>
<keyword evidence="2" id="KW-0560">Oxidoreductase</keyword>
<comment type="caution">
    <text evidence="3">The sequence shown here is derived from an EMBL/GenBank/DDBJ whole genome shotgun (WGS) entry which is preliminary data.</text>
</comment>
<name>A0A8J3VQ49_9ACTN</name>
<dbReference type="InterPro" id="IPR036291">
    <property type="entry name" value="NAD(P)-bd_dom_sf"/>
</dbReference>
<keyword evidence="4" id="KW-1185">Reference proteome</keyword>
<dbReference type="PANTHER" id="PTHR43669">
    <property type="entry name" value="5-KETO-D-GLUCONATE 5-REDUCTASE"/>
    <property type="match status" value="1"/>
</dbReference>
<dbReference type="Gene3D" id="3.40.50.720">
    <property type="entry name" value="NAD(P)-binding Rossmann-like Domain"/>
    <property type="match status" value="1"/>
</dbReference>
<dbReference type="GO" id="GO:0016491">
    <property type="term" value="F:oxidoreductase activity"/>
    <property type="evidence" value="ECO:0007669"/>
    <property type="project" value="UniProtKB-KW"/>
</dbReference>
<dbReference type="SUPFAM" id="SSF51735">
    <property type="entry name" value="NAD(P)-binding Rossmann-fold domains"/>
    <property type="match status" value="1"/>
</dbReference>
<evidence type="ECO:0000256" key="1">
    <source>
        <dbReference type="ARBA" id="ARBA00006484"/>
    </source>
</evidence>
<reference evidence="3" key="1">
    <citation type="submission" date="2021-01" db="EMBL/GenBank/DDBJ databases">
        <title>Whole genome shotgun sequence of Rugosimonospora africana NBRC 104875.</title>
        <authorList>
            <person name="Komaki H."/>
            <person name="Tamura T."/>
        </authorList>
    </citation>
    <scope>NUCLEOTIDE SEQUENCE</scope>
    <source>
        <strain evidence="3">NBRC 104875</strain>
    </source>
</reference>
<dbReference type="Proteomes" id="UP000642748">
    <property type="component" value="Unassembled WGS sequence"/>
</dbReference>
<organism evidence="3 4">
    <name type="scientific">Rugosimonospora africana</name>
    <dbReference type="NCBI Taxonomy" id="556532"/>
    <lineage>
        <taxon>Bacteria</taxon>
        <taxon>Bacillati</taxon>
        <taxon>Actinomycetota</taxon>
        <taxon>Actinomycetes</taxon>
        <taxon>Micromonosporales</taxon>
        <taxon>Micromonosporaceae</taxon>
        <taxon>Rugosimonospora</taxon>
    </lineage>
</organism>
<comment type="similarity">
    <text evidence="1">Belongs to the short-chain dehydrogenases/reductases (SDR) family.</text>
</comment>
<dbReference type="RefSeq" id="WP_203918397.1">
    <property type="nucleotide sequence ID" value="NZ_BONZ01000027.1"/>
</dbReference>
<dbReference type="InterPro" id="IPR002347">
    <property type="entry name" value="SDR_fam"/>
</dbReference>
<protein>
    <submittedName>
        <fullName evidence="3">3-oxoacyl-ACP reductase</fullName>
    </submittedName>
</protein>
<sequence>MTTQLLLDKNAIIYGAGGGLGGGVAREFAREGARVFLAGRTAAPLEAVAADITAAGGRAEVAVLDALDESAVEEHVNDVVNRAGSVDVSFNLITRGDVQGIPLLDLAAADLMRPVTNGLLSTAITARAAARRMVAQGSGVILGLTSGSSAGLAPMMGGTGPADAAVETYLRYLAAEVGPQGVRVVGLWTAGVPETLTAEKLRAVGGDSTPDPETIDRAISGMAMLRRTPRLAQVAQTAAFLASDRAAAITATTVNVTCGLVPR</sequence>
<dbReference type="Pfam" id="PF13561">
    <property type="entry name" value="adh_short_C2"/>
    <property type="match status" value="1"/>
</dbReference>
<dbReference type="AlphaFoldDB" id="A0A8J3VQ49"/>
<dbReference type="EMBL" id="BONZ01000027">
    <property type="protein sequence ID" value="GIH14770.1"/>
    <property type="molecule type" value="Genomic_DNA"/>
</dbReference>
<gene>
    <name evidence="3" type="primary">fabG_2</name>
    <name evidence="3" type="ORF">Raf01_29420</name>
</gene>
<evidence type="ECO:0000313" key="4">
    <source>
        <dbReference type="Proteomes" id="UP000642748"/>
    </source>
</evidence>